<organism evidence="3 4">
    <name type="scientific">Nocardioides guangzhouensis</name>
    <dbReference type="NCBI Taxonomy" id="2497878"/>
    <lineage>
        <taxon>Bacteria</taxon>
        <taxon>Bacillati</taxon>
        <taxon>Actinomycetota</taxon>
        <taxon>Actinomycetes</taxon>
        <taxon>Propionibacteriales</taxon>
        <taxon>Nocardioidaceae</taxon>
        <taxon>Nocardioides</taxon>
    </lineage>
</organism>
<reference evidence="3 4" key="1">
    <citation type="submission" date="2019-01" db="EMBL/GenBank/DDBJ databases">
        <title>Nocardioides guangzhouensis sp. nov., an actinobacterium isolated from soil.</title>
        <authorList>
            <person name="Fu Y."/>
            <person name="Cai Y."/>
            <person name="Lin Z."/>
            <person name="Chen P."/>
        </authorList>
    </citation>
    <scope>NUCLEOTIDE SEQUENCE [LARGE SCALE GENOMIC DNA]</scope>
    <source>
        <strain evidence="3 4">130</strain>
    </source>
</reference>
<dbReference type="PROSITE" id="PS00571">
    <property type="entry name" value="AMIDASES"/>
    <property type="match status" value="1"/>
</dbReference>
<evidence type="ECO:0000256" key="1">
    <source>
        <dbReference type="ARBA" id="ARBA00009199"/>
    </source>
</evidence>
<comment type="similarity">
    <text evidence="1">Belongs to the amidase family.</text>
</comment>
<accession>A0A4Q4ZKW2</accession>
<evidence type="ECO:0000313" key="3">
    <source>
        <dbReference type="EMBL" id="RYP89022.1"/>
    </source>
</evidence>
<keyword evidence="4" id="KW-1185">Reference proteome</keyword>
<name>A0A4Q4ZKW2_9ACTN</name>
<dbReference type="EMBL" id="SDKM01000001">
    <property type="protein sequence ID" value="RYP89022.1"/>
    <property type="molecule type" value="Genomic_DNA"/>
</dbReference>
<dbReference type="SUPFAM" id="SSF75304">
    <property type="entry name" value="Amidase signature (AS) enzymes"/>
    <property type="match status" value="1"/>
</dbReference>
<evidence type="ECO:0000259" key="2">
    <source>
        <dbReference type="Pfam" id="PF01425"/>
    </source>
</evidence>
<dbReference type="PANTHER" id="PTHR11895:SF7">
    <property type="entry name" value="GLUTAMYL-TRNA(GLN) AMIDOTRANSFERASE SUBUNIT A, MITOCHONDRIAL"/>
    <property type="match status" value="1"/>
</dbReference>
<feature type="domain" description="Amidase" evidence="2">
    <location>
        <begin position="48"/>
        <end position="468"/>
    </location>
</feature>
<gene>
    <name evidence="3" type="ORF">EKO23_00915</name>
</gene>
<dbReference type="Gene3D" id="3.90.1300.10">
    <property type="entry name" value="Amidase signature (AS) domain"/>
    <property type="match status" value="1"/>
</dbReference>
<dbReference type="InterPro" id="IPR036928">
    <property type="entry name" value="AS_sf"/>
</dbReference>
<evidence type="ECO:0000313" key="4">
    <source>
        <dbReference type="Proteomes" id="UP000295198"/>
    </source>
</evidence>
<dbReference type="GO" id="GO:0003824">
    <property type="term" value="F:catalytic activity"/>
    <property type="evidence" value="ECO:0007669"/>
    <property type="project" value="InterPro"/>
</dbReference>
<proteinExistence type="inferred from homology"/>
<dbReference type="Pfam" id="PF01425">
    <property type="entry name" value="Amidase"/>
    <property type="match status" value="1"/>
</dbReference>
<protein>
    <submittedName>
        <fullName evidence="3">Amidase</fullName>
    </submittedName>
</protein>
<sequence length="493" mass="52137">MHVADERPRMRLTWCHRFACHDAVMAARAGPVLQTAEAVRTRRVRAVDAVEEALRRIERLDPALNAVVDLRAEQAIAEARAMDGSTPLGRLCGVPVLVKDLEDVAGMPTRKGSVLLADAAPAQRDGLAPARLRAEGAIVVGKTALPEFACEGFTANLLTGVTRNPWALDYSPGGSSGGSAAAVAAGMVPIATATDGAGSIREPAAFCGLVGIKPTHNMVARRPLPDWIDLSTDGPLATTVADLRLLLDILAGHEPGDPDVAPGQGIRGGGTHPALPTRLLVGTGFSDGIPLPALVAAAFEQASAEFAELCRCPVERLGVGQPVERDELVDVWFTLASAEHVSALGRDWVTEGLDRMHPSAHSFLADALTIGIDEYLAARRRRFDLSRAVDDLLGADRLLATPTVGVAGLLAEGGPHPDDPDGKIRDNVYVNFLQSVTGHPAITLPAGMCGAVPFGLQITGPRYCDGWLLDLAAHWEREHPWPQAAAGYEPFRL</sequence>
<dbReference type="AlphaFoldDB" id="A0A4Q4ZKW2"/>
<dbReference type="InterPro" id="IPR023631">
    <property type="entry name" value="Amidase_dom"/>
</dbReference>
<comment type="caution">
    <text evidence="3">The sequence shown here is derived from an EMBL/GenBank/DDBJ whole genome shotgun (WGS) entry which is preliminary data.</text>
</comment>
<dbReference type="InterPro" id="IPR000120">
    <property type="entry name" value="Amidase"/>
</dbReference>
<dbReference type="Proteomes" id="UP000295198">
    <property type="component" value="Unassembled WGS sequence"/>
</dbReference>
<dbReference type="InterPro" id="IPR020556">
    <property type="entry name" value="Amidase_CS"/>
</dbReference>
<dbReference type="PANTHER" id="PTHR11895">
    <property type="entry name" value="TRANSAMIDASE"/>
    <property type="match status" value="1"/>
</dbReference>
<dbReference type="OrthoDB" id="5175573at2"/>